<evidence type="ECO:0000313" key="1">
    <source>
        <dbReference type="EMBL" id="KAI4805741.1"/>
    </source>
</evidence>
<dbReference type="Proteomes" id="UP001057452">
    <property type="component" value="Chromosome 21"/>
</dbReference>
<keyword evidence="2" id="KW-1185">Reference proteome</keyword>
<dbReference type="EMBL" id="CM043805">
    <property type="protein sequence ID" value="KAI4805741.1"/>
    <property type="molecule type" value="Genomic_DNA"/>
</dbReference>
<gene>
    <name evidence="1" type="ORF">KUCAC02_010339</name>
</gene>
<name>A0ACB9VZM6_CHAAC</name>
<accession>A0ACB9VZM6</accession>
<organism evidence="1 2">
    <name type="scientific">Chaenocephalus aceratus</name>
    <name type="common">Blackfin icefish</name>
    <name type="synonym">Chaenichthys aceratus</name>
    <dbReference type="NCBI Taxonomy" id="36190"/>
    <lineage>
        <taxon>Eukaryota</taxon>
        <taxon>Metazoa</taxon>
        <taxon>Chordata</taxon>
        <taxon>Craniata</taxon>
        <taxon>Vertebrata</taxon>
        <taxon>Euteleostomi</taxon>
        <taxon>Actinopterygii</taxon>
        <taxon>Neopterygii</taxon>
        <taxon>Teleostei</taxon>
        <taxon>Neoteleostei</taxon>
        <taxon>Acanthomorphata</taxon>
        <taxon>Eupercaria</taxon>
        <taxon>Perciformes</taxon>
        <taxon>Notothenioidei</taxon>
        <taxon>Channichthyidae</taxon>
        <taxon>Chaenocephalus</taxon>
    </lineage>
</organism>
<comment type="caution">
    <text evidence="1">The sequence shown here is derived from an EMBL/GenBank/DDBJ whole genome shotgun (WGS) entry which is preliminary data.</text>
</comment>
<reference evidence="1" key="1">
    <citation type="submission" date="2022-05" db="EMBL/GenBank/DDBJ databases">
        <title>Chromosome-level genome of Chaenocephalus aceratus.</title>
        <authorList>
            <person name="Park H."/>
        </authorList>
    </citation>
    <scope>NUCLEOTIDE SEQUENCE</scope>
    <source>
        <strain evidence="1">KU_202001</strain>
    </source>
</reference>
<protein>
    <submittedName>
        <fullName evidence="1">Uncharacterized protein</fullName>
    </submittedName>
</protein>
<proteinExistence type="predicted"/>
<sequence>MHPLGKSGKMVSWNQNDLKKHNSESPFQPMQSPTITVQRANKRDERERVEARHKKEDLSRDDLLFLLSILEGELQARDEVIAVLKSEKTDSALLGAQYGSSRPEKVLRALQRDSQWTQQDHLQDVYKETRAELNNLVKAQKRSSERMQEQLLEVSHSHKEALHRLEEQERTRRAFTHKSTGLTTLLEEDRERLKLLVVKEREYQEIKDTKSERDVSNLKGELISLKAFALLVVSEQQCLSELLEEQRHRVKELTAITDHIQQEVSAAHPRAKKEELKSLRQNQVSILNQRQSTMTAPSLLSEVELLRRRVVEMEGKDEELIRMWDQCRELDRRLAREASHCRSLKVEVDKLNGRITELDRVEEALGKSRQDCSILKGSLERERG</sequence>
<evidence type="ECO:0000313" key="2">
    <source>
        <dbReference type="Proteomes" id="UP001057452"/>
    </source>
</evidence>